<dbReference type="WBParaSite" id="Pan_g2967.t1">
    <property type="protein sequence ID" value="Pan_g2967.t1"/>
    <property type="gene ID" value="Pan_g2967"/>
</dbReference>
<accession>A0A7E4ZY53</accession>
<protein>
    <submittedName>
        <fullName evidence="2">Uncharacterized protein</fullName>
    </submittedName>
</protein>
<reference evidence="2" key="2">
    <citation type="submission" date="2020-10" db="UniProtKB">
        <authorList>
            <consortium name="WormBaseParasite"/>
        </authorList>
    </citation>
    <scope>IDENTIFICATION</scope>
</reference>
<dbReference type="AlphaFoldDB" id="A0A7E4ZY53"/>
<organism evidence="1 2">
    <name type="scientific">Panagrellus redivivus</name>
    <name type="common">Microworm</name>
    <dbReference type="NCBI Taxonomy" id="6233"/>
    <lineage>
        <taxon>Eukaryota</taxon>
        <taxon>Metazoa</taxon>
        <taxon>Ecdysozoa</taxon>
        <taxon>Nematoda</taxon>
        <taxon>Chromadorea</taxon>
        <taxon>Rhabditida</taxon>
        <taxon>Tylenchina</taxon>
        <taxon>Panagrolaimomorpha</taxon>
        <taxon>Panagrolaimoidea</taxon>
        <taxon>Panagrolaimidae</taxon>
        <taxon>Panagrellus</taxon>
    </lineage>
</organism>
<sequence length="322" mass="37374">MASSTEAVEGDYFDDSLDDFYFNVALPSDTVASLFDDFDDPPVAESDVLEHPSLPFPARTRHIIPSIQEIQTVIPFLSQNHINAIRNSESLVHQQDSLLESMRRLSTDTKVNETALDDIVQQLARNSERLNSQLHWVRAEVTQMRQYCFLNTISEVKCYQDMERDVCAQVFPMVYFPFKYERITDPCIFEYEGIEYDLKEIAQSVAPFGGYASIRMFMIECYKKILKDLTKYTFDHEKEPKCEQIPAKVYDVIHACTLTAIKCTDEEEMFFDHNYHEVANLLVMETLKVAFKHEKKHQLRLREKPASFFGPESPSDVDDENE</sequence>
<reference evidence="1" key="1">
    <citation type="journal article" date="2013" name="Genetics">
        <title>The draft genome and transcriptome of Panagrellus redivivus are shaped by the harsh demands of a free-living lifestyle.</title>
        <authorList>
            <person name="Srinivasan J."/>
            <person name="Dillman A.R."/>
            <person name="Macchietto M.G."/>
            <person name="Heikkinen L."/>
            <person name="Lakso M."/>
            <person name="Fracchia K.M."/>
            <person name="Antoshechkin I."/>
            <person name="Mortazavi A."/>
            <person name="Wong G."/>
            <person name="Sternberg P.W."/>
        </authorList>
    </citation>
    <scope>NUCLEOTIDE SEQUENCE [LARGE SCALE GENOMIC DNA]</scope>
    <source>
        <strain evidence="1">MT8872</strain>
    </source>
</reference>
<dbReference type="Proteomes" id="UP000492821">
    <property type="component" value="Unassembled WGS sequence"/>
</dbReference>
<proteinExistence type="predicted"/>
<evidence type="ECO:0000313" key="2">
    <source>
        <dbReference type="WBParaSite" id="Pan_g2967.t1"/>
    </source>
</evidence>
<keyword evidence="1" id="KW-1185">Reference proteome</keyword>
<evidence type="ECO:0000313" key="1">
    <source>
        <dbReference type="Proteomes" id="UP000492821"/>
    </source>
</evidence>
<name>A0A7E4ZY53_PANRE</name>